<name>A9D1N8_9GAMM</name>
<dbReference type="EMBL" id="ABIC01000006">
    <property type="protein sequence ID" value="EDQ01890.1"/>
    <property type="molecule type" value="Genomic_DNA"/>
</dbReference>
<dbReference type="AlphaFoldDB" id="A9D1N8"/>
<reference evidence="1 2" key="1">
    <citation type="submission" date="2007-10" db="EMBL/GenBank/DDBJ databases">
        <authorList>
            <person name="Yayanos A."/>
            <person name="Ferriera S."/>
            <person name="Johnson J."/>
            <person name="Kravitz S."/>
            <person name="Halpern A."/>
            <person name="Remington K."/>
            <person name="Beeson K."/>
            <person name="Tran B."/>
            <person name="Rogers Y.-H."/>
            <person name="Friedman R."/>
            <person name="Venter J.C."/>
        </authorList>
    </citation>
    <scope>NUCLEOTIDE SEQUENCE [LARGE SCALE GENOMIC DNA]</scope>
    <source>
        <strain evidence="1 2">KT99</strain>
    </source>
</reference>
<accession>A9D1N8</accession>
<dbReference type="STRING" id="314608.KT99_08283"/>
<comment type="caution">
    <text evidence="1">The sequence shown here is derived from an EMBL/GenBank/DDBJ whole genome shotgun (WGS) entry which is preliminary data.</text>
</comment>
<organism evidence="1 2">
    <name type="scientific">Shewanella benthica KT99</name>
    <dbReference type="NCBI Taxonomy" id="314608"/>
    <lineage>
        <taxon>Bacteria</taxon>
        <taxon>Pseudomonadati</taxon>
        <taxon>Pseudomonadota</taxon>
        <taxon>Gammaproteobacteria</taxon>
        <taxon>Alteromonadales</taxon>
        <taxon>Shewanellaceae</taxon>
        <taxon>Shewanella</taxon>
    </lineage>
</organism>
<gene>
    <name evidence="1" type="ORF">KT99_08283</name>
</gene>
<evidence type="ECO:0000313" key="1">
    <source>
        <dbReference type="EMBL" id="EDQ01890.1"/>
    </source>
</evidence>
<dbReference type="RefSeq" id="WP_005497183.1">
    <property type="nucleotide sequence ID" value="NZ_ABIC01000006.1"/>
</dbReference>
<evidence type="ECO:0000313" key="2">
    <source>
        <dbReference type="Proteomes" id="UP000005839"/>
    </source>
</evidence>
<proteinExistence type="predicted"/>
<dbReference type="Proteomes" id="UP000005839">
    <property type="component" value="Unassembled WGS sequence"/>
</dbReference>
<keyword evidence="2" id="KW-1185">Reference proteome</keyword>
<protein>
    <submittedName>
        <fullName evidence="1">Uncharacterized protein</fullName>
    </submittedName>
</protein>
<sequence length="103" mass="11250">MLNNHTKMDSGQRPFLKQLAKNISKQSLKQGFRPCGIRLNRIKFSRTLLLSSSLLLLACQPKVDERADMAALSVAPNVVDAYGFTPATSYTLEANSAELPIGA</sequence>